<gene>
    <name evidence="3" type="ORF">BROFUL_01456</name>
</gene>
<feature type="domain" description="Anti-sigma-28 factor FlgM C-terminal" evidence="2">
    <location>
        <begin position="42"/>
        <end position="88"/>
    </location>
</feature>
<evidence type="ECO:0000259" key="2">
    <source>
        <dbReference type="Pfam" id="PF04316"/>
    </source>
</evidence>
<reference evidence="3 4" key="1">
    <citation type="journal article" date="2013" name="BMC Microbiol.">
        <title>Identification of the type II cytochrome c maturation pathway in anammox bacteria by comparative genomics.</title>
        <authorList>
            <person name="Ferousi C."/>
            <person name="Speth D.R."/>
            <person name="Reimann J."/>
            <person name="Op den Camp H.J."/>
            <person name="Allen J.W."/>
            <person name="Keltjens J.T."/>
            <person name="Jetten M.S."/>
        </authorList>
    </citation>
    <scope>NUCLEOTIDE SEQUENCE [LARGE SCALE GENOMIC DNA]</scope>
    <source>
        <strain evidence="3">RU1</strain>
    </source>
</reference>
<organism evidence="3 4">
    <name type="scientific">Candidatus Brocadia fulgida</name>
    <dbReference type="NCBI Taxonomy" id="380242"/>
    <lineage>
        <taxon>Bacteria</taxon>
        <taxon>Pseudomonadati</taxon>
        <taxon>Planctomycetota</taxon>
        <taxon>Candidatus Brocadiia</taxon>
        <taxon>Candidatus Brocadiales</taxon>
        <taxon>Candidatus Brocadiaceae</taxon>
        <taxon>Candidatus Brocadia</taxon>
    </lineage>
</organism>
<dbReference type="InterPro" id="IPR035890">
    <property type="entry name" value="Anti-sigma-28_factor_FlgM_sf"/>
</dbReference>
<comment type="caution">
    <text evidence="3">The sequence shown here is derived from an EMBL/GenBank/DDBJ whole genome shotgun (WGS) entry which is preliminary data.</text>
</comment>
<keyword evidence="1" id="KW-0175">Coiled coil</keyword>
<dbReference type="SUPFAM" id="SSF101498">
    <property type="entry name" value="Anti-sigma factor FlgM"/>
    <property type="match status" value="1"/>
</dbReference>
<accession>A0A0M2UXY7</accession>
<protein>
    <recommendedName>
        <fullName evidence="2">Anti-sigma-28 factor FlgM C-terminal domain-containing protein</fullName>
    </recommendedName>
</protein>
<evidence type="ECO:0000313" key="3">
    <source>
        <dbReference type="EMBL" id="KKO19831.1"/>
    </source>
</evidence>
<evidence type="ECO:0000256" key="1">
    <source>
        <dbReference type="SAM" id="Coils"/>
    </source>
</evidence>
<name>A0A0M2UXY7_9BACT</name>
<proteinExistence type="predicted"/>
<evidence type="ECO:0000313" key="4">
    <source>
        <dbReference type="Proteomes" id="UP000034954"/>
    </source>
</evidence>
<keyword evidence="4" id="KW-1185">Reference proteome</keyword>
<dbReference type="EMBL" id="LAQJ01000149">
    <property type="protein sequence ID" value="KKO19831.1"/>
    <property type="molecule type" value="Genomic_DNA"/>
</dbReference>
<dbReference type="Proteomes" id="UP000034954">
    <property type="component" value="Unassembled WGS sequence"/>
</dbReference>
<dbReference type="InterPro" id="IPR031316">
    <property type="entry name" value="FlgM_C"/>
</dbReference>
<dbReference type="AlphaFoldDB" id="A0A0M2UXY7"/>
<feature type="coiled-coil region" evidence="1">
    <location>
        <begin position="46"/>
        <end position="73"/>
    </location>
</feature>
<dbReference type="Pfam" id="PF04316">
    <property type="entry name" value="FlgM"/>
    <property type="match status" value="1"/>
</dbReference>
<sequence length="108" mass="12747">MTIKDVSDASLHTRGVNLNYIEENQLRIKSNKEHQSEENKDDSIYISQEARKLEQTITDLKKLANEIPEVRHEKMEEIKQKIKEDFYDRPEVILQTAEKIMDVFGTKK</sequence>